<protein>
    <recommendedName>
        <fullName evidence="9">Diguanylate cyclase</fullName>
    </recommendedName>
</protein>
<organism evidence="7 8">
    <name type="scientific">Candidatus Filomicrobium marinum</name>
    <dbReference type="NCBI Taxonomy" id="1608628"/>
    <lineage>
        <taxon>Bacteria</taxon>
        <taxon>Pseudomonadati</taxon>
        <taxon>Pseudomonadota</taxon>
        <taxon>Alphaproteobacteria</taxon>
        <taxon>Hyphomicrobiales</taxon>
        <taxon>Hyphomicrobiaceae</taxon>
        <taxon>Filomicrobium</taxon>
    </lineage>
</organism>
<keyword evidence="5 6" id="KW-0472">Membrane</keyword>
<keyword evidence="4 6" id="KW-1133">Transmembrane helix</keyword>
<comment type="subcellular location">
    <subcellularLocation>
        <location evidence="1">Cell membrane</location>
        <topology evidence="1">Multi-pass membrane protein</topology>
    </subcellularLocation>
</comment>
<evidence type="ECO:0008006" key="9">
    <source>
        <dbReference type="Google" id="ProtNLM"/>
    </source>
</evidence>
<dbReference type="EMBL" id="LN829119">
    <property type="protein sequence ID" value="CPR19435.1"/>
    <property type="molecule type" value="Genomic_DNA"/>
</dbReference>
<sequence length="170" mass="19095">MADTANKARRQMAVRIFSETRKHWAQQNWYQRFEEIIVVVLSIIVAIVILVAVLNLVLTLYNMLRFSILDASHPAAFQAVFGMIMIVIIALEFNHTILGQLERGLGVVHVRAVVLIALLAVLRKFIVTEIGEADADLLFALSASTIALGAVYWAIRQQDHTMRSRQPEGE</sequence>
<keyword evidence="8" id="KW-1185">Reference proteome</keyword>
<keyword evidence="2" id="KW-1003">Cell membrane</keyword>
<evidence type="ECO:0000256" key="4">
    <source>
        <dbReference type="ARBA" id="ARBA00022989"/>
    </source>
</evidence>
<evidence type="ECO:0000313" key="7">
    <source>
        <dbReference type="EMBL" id="CPR19435.1"/>
    </source>
</evidence>
<gene>
    <name evidence="7" type="ORF">YBN1229_v1_2165</name>
</gene>
<feature type="transmembrane region" description="Helical" evidence="6">
    <location>
        <begin position="36"/>
        <end position="63"/>
    </location>
</feature>
<dbReference type="Pfam" id="PF06146">
    <property type="entry name" value="PsiE"/>
    <property type="match status" value="1"/>
</dbReference>
<evidence type="ECO:0000256" key="6">
    <source>
        <dbReference type="SAM" id="Phobius"/>
    </source>
</evidence>
<dbReference type="KEGG" id="fil:BN1229_v1_2165"/>
<evidence type="ECO:0000256" key="1">
    <source>
        <dbReference type="ARBA" id="ARBA00004651"/>
    </source>
</evidence>
<feature type="transmembrane region" description="Helical" evidence="6">
    <location>
        <begin position="75"/>
        <end position="93"/>
    </location>
</feature>
<keyword evidence="3 6" id="KW-0812">Transmembrane</keyword>
<reference evidence="8" key="1">
    <citation type="submission" date="2015-02" db="EMBL/GenBank/DDBJ databases">
        <authorList>
            <person name="Chooi Y.-H."/>
        </authorList>
    </citation>
    <scope>NUCLEOTIDE SEQUENCE [LARGE SCALE GENOMIC DNA]</scope>
    <source>
        <strain evidence="8">strain Y</strain>
    </source>
</reference>
<evidence type="ECO:0000256" key="2">
    <source>
        <dbReference type="ARBA" id="ARBA00022475"/>
    </source>
</evidence>
<evidence type="ECO:0000256" key="5">
    <source>
        <dbReference type="ARBA" id="ARBA00023136"/>
    </source>
</evidence>
<dbReference type="RefSeq" id="WP_046478186.1">
    <property type="nucleotide sequence ID" value="NZ_LN829118.1"/>
</dbReference>
<name>A0A0D6JG80_9HYPH</name>
<evidence type="ECO:0000256" key="3">
    <source>
        <dbReference type="ARBA" id="ARBA00022692"/>
    </source>
</evidence>
<feature type="transmembrane region" description="Helical" evidence="6">
    <location>
        <begin position="105"/>
        <end position="125"/>
    </location>
</feature>
<dbReference type="Proteomes" id="UP000033187">
    <property type="component" value="Chromosome 1"/>
</dbReference>
<dbReference type="KEGG" id="fiy:BN1229_v1_2165"/>
<accession>A0A0D6JG80</accession>
<proteinExistence type="predicted"/>
<evidence type="ECO:0000313" key="8">
    <source>
        <dbReference type="Proteomes" id="UP000033187"/>
    </source>
</evidence>
<dbReference type="InterPro" id="IPR020948">
    <property type="entry name" value="P_starv_induced_PsiE-like"/>
</dbReference>
<dbReference type="GO" id="GO:0005886">
    <property type="term" value="C:plasma membrane"/>
    <property type="evidence" value="ECO:0007669"/>
    <property type="project" value="UniProtKB-SubCell"/>
</dbReference>
<dbReference type="AlphaFoldDB" id="A0A0D6JG80"/>
<feature type="transmembrane region" description="Helical" evidence="6">
    <location>
        <begin position="137"/>
        <end position="155"/>
    </location>
</feature>